<accession>A0A6P7GRA2</accession>
<dbReference type="AlphaFoldDB" id="A0A6P7GRA2"/>
<organism evidence="2">
    <name type="scientific">Diabrotica virgifera virgifera</name>
    <name type="common">western corn rootworm</name>
    <dbReference type="NCBI Taxonomy" id="50390"/>
    <lineage>
        <taxon>Eukaryota</taxon>
        <taxon>Metazoa</taxon>
        <taxon>Ecdysozoa</taxon>
        <taxon>Arthropoda</taxon>
        <taxon>Hexapoda</taxon>
        <taxon>Insecta</taxon>
        <taxon>Pterygota</taxon>
        <taxon>Neoptera</taxon>
        <taxon>Endopterygota</taxon>
        <taxon>Coleoptera</taxon>
        <taxon>Polyphaga</taxon>
        <taxon>Cucujiformia</taxon>
        <taxon>Chrysomeloidea</taxon>
        <taxon>Chrysomelidae</taxon>
        <taxon>Galerucinae</taxon>
        <taxon>Diabroticina</taxon>
        <taxon>Diabroticites</taxon>
        <taxon>Diabrotica</taxon>
    </lineage>
</organism>
<name>A0A6P7GRA2_DIAVI</name>
<sequence>MIKTLLCIKGSLVDKEGSGAVKLANNVGAFLFDSCTYSGSVREMETVRDPSIVSAVRAMTCYNQEYSHYMVMSGWNYPNDPILHDADTAFNIQIPLKHILNIFNDNPMCTCGRQTMRLVRARNDNDCLIITDETTKAKINITNIELRVNHIFPNNEIKLELMKSIQQDQPIVIPFRKRKLHELPAITKGARREVWAVRTSTSVERQRFFIVFFQTGKRNTITADPTLFDKISIQSIRLSLSGEYWPNERMQLDFSKSDYNEAYFNYTEFYPSSIHSQQKRPLLDFSAFKNRALFVMDCSKQEESMKASTVDVKLDIEAHNGFPENTKAYCIIIHDCVMEYFPLTEIVKSLN</sequence>
<evidence type="ECO:0000313" key="2">
    <source>
        <dbReference type="RefSeq" id="XP_028146325.1"/>
    </source>
</evidence>
<evidence type="ECO:0000259" key="1">
    <source>
        <dbReference type="Pfam" id="PF21738"/>
    </source>
</evidence>
<proteinExistence type="predicted"/>
<dbReference type="PANTHER" id="PTHR36159:SF1">
    <property type="entry name" value="RETROVIRUS-RELATED POL POLYPROTEIN FROM TRANSPOSON 412-LIKE PROTEIN"/>
    <property type="match status" value="1"/>
</dbReference>
<dbReference type="InParanoid" id="A0A6P7GRA2"/>
<dbReference type="PANTHER" id="PTHR36159">
    <property type="entry name" value="PROTEIN CBG23766"/>
    <property type="match status" value="1"/>
</dbReference>
<protein>
    <submittedName>
        <fullName evidence="2">Uncharacterized protein LOC114339840</fullName>
    </submittedName>
</protein>
<reference evidence="2" key="1">
    <citation type="submission" date="2025-08" db="UniProtKB">
        <authorList>
            <consortium name="RefSeq"/>
        </authorList>
    </citation>
    <scope>IDENTIFICATION</scope>
    <source>
        <tissue evidence="2">Whole insect</tissue>
    </source>
</reference>
<dbReference type="InterPro" id="IPR049512">
    <property type="entry name" value="DJR-like_dom"/>
</dbReference>
<feature type="domain" description="Double jelly roll-like" evidence="1">
    <location>
        <begin position="21"/>
        <end position="337"/>
    </location>
</feature>
<dbReference type="RefSeq" id="XP_028146325.1">
    <property type="nucleotide sequence ID" value="XM_028290524.1"/>
</dbReference>
<dbReference type="Pfam" id="PF21738">
    <property type="entry name" value="DJR-like_dom"/>
    <property type="match status" value="1"/>
</dbReference>
<gene>
    <name evidence="2" type="primary">LOC114339840</name>
</gene>